<organism evidence="2 3">
    <name type="scientific">Cylindrodendrum hubeiense</name>
    <dbReference type="NCBI Taxonomy" id="595255"/>
    <lineage>
        <taxon>Eukaryota</taxon>
        <taxon>Fungi</taxon>
        <taxon>Dikarya</taxon>
        <taxon>Ascomycota</taxon>
        <taxon>Pezizomycotina</taxon>
        <taxon>Sordariomycetes</taxon>
        <taxon>Hypocreomycetidae</taxon>
        <taxon>Hypocreales</taxon>
        <taxon>Nectriaceae</taxon>
        <taxon>Cylindrodendrum</taxon>
    </lineage>
</organism>
<dbReference type="EMBL" id="JAANBB010000635">
    <property type="protein sequence ID" value="KAF7537447.1"/>
    <property type="molecule type" value="Genomic_DNA"/>
</dbReference>
<evidence type="ECO:0000256" key="1">
    <source>
        <dbReference type="SAM" id="MobiDB-lite"/>
    </source>
</evidence>
<dbReference type="Proteomes" id="UP000722485">
    <property type="component" value="Unassembled WGS sequence"/>
</dbReference>
<sequence length="437" mass="49509">MSHSENILPFLPPAQQPQQPQQPNHPVSNHVPISFAYVHPGVNPNFTTQTPDPPPRTHLSVSHSSEPGPASDSDSATDSDSEEMAEYDLDEELEEELLLASRRLNSRSQRSSDMPCLDMADSEPDSGYLSSRSEDLGCTCGLKDESSGCYGDCRSNGEVSDTEPDCELMDLDVSEYGSQHGYDGFYDDNYPTWVPYVLRFLREIPRRDREWSSFFVCCDQQIIDIRREMVFAEGYKGDRDNMDWAAFFKDCNWHLASIKDPRLINFFSLIIVATCNVALFYGCPRETVDHTLRYVMIRQGWSTHEIDSSELDIILRGVVRGMALLFGMSKYLGDKAYEIPLYTNCLFFFAIMDSQCVDYIKHQLEIGEIPVPTGPCTLFQSGTLSVPSLVWELLNSGNDKNWGWSDISDAFTIDPFAFFEDDDTNTDPMYFVVHTST</sequence>
<evidence type="ECO:0000313" key="3">
    <source>
        <dbReference type="Proteomes" id="UP000722485"/>
    </source>
</evidence>
<keyword evidence="3" id="KW-1185">Reference proteome</keyword>
<feature type="region of interest" description="Disordered" evidence="1">
    <location>
        <begin position="1"/>
        <end position="89"/>
    </location>
</feature>
<protein>
    <submittedName>
        <fullName evidence="2">Uncharacterized protein</fullName>
    </submittedName>
</protein>
<name>A0A9P5H142_9HYPO</name>
<proteinExistence type="predicted"/>
<dbReference type="OrthoDB" id="5083086at2759"/>
<reference evidence="2" key="1">
    <citation type="submission" date="2020-03" db="EMBL/GenBank/DDBJ databases">
        <title>Draft Genome Sequence of Cylindrodendrum hubeiense.</title>
        <authorList>
            <person name="Buettner E."/>
            <person name="Kellner H."/>
        </authorList>
    </citation>
    <scope>NUCLEOTIDE SEQUENCE</scope>
    <source>
        <strain evidence="2">IHI 201604</strain>
    </source>
</reference>
<comment type="caution">
    <text evidence="2">The sequence shown here is derived from an EMBL/GenBank/DDBJ whole genome shotgun (WGS) entry which is preliminary data.</text>
</comment>
<feature type="compositionally biased region" description="Acidic residues" evidence="1">
    <location>
        <begin position="75"/>
        <end position="89"/>
    </location>
</feature>
<gene>
    <name evidence="2" type="ORF">G7Z17_g12852</name>
</gene>
<evidence type="ECO:0000313" key="2">
    <source>
        <dbReference type="EMBL" id="KAF7537447.1"/>
    </source>
</evidence>
<accession>A0A9P5H142</accession>
<dbReference type="AlphaFoldDB" id="A0A9P5H142"/>
<feature type="region of interest" description="Disordered" evidence="1">
    <location>
        <begin position="104"/>
        <end position="131"/>
    </location>
</feature>